<reference evidence="1" key="2">
    <citation type="journal article" date="2015" name="Data Brief">
        <title>Shoot transcriptome of the giant reed, Arundo donax.</title>
        <authorList>
            <person name="Barrero R.A."/>
            <person name="Guerrero F.D."/>
            <person name="Moolhuijzen P."/>
            <person name="Goolsby J.A."/>
            <person name="Tidwell J."/>
            <person name="Bellgard S.E."/>
            <person name="Bellgard M.I."/>
        </authorList>
    </citation>
    <scope>NUCLEOTIDE SEQUENCE</scope>
    <source>
        <tissue evidence="1">Shoot tissue taken approximately 20 cm above the soil surface</tissue>
    </source>
</reference>
<name>A0A0A9CY79_ARUDO</name>
<dbReference type="AlphaFoldDB" id="A0A0A9CY79"/>
<protein>
    <submittedName>
        <fullName evidence="1">Uncharacterized protein</fullName>
    </submittedName>
</protein>
<dbReference type="EMBL" id="GBRH01216606">
    <property type="protein sequence ID" value="JAD81289.1"/>
    <property type="molecule type" value="Transcribed_RNA"/>
</dbReference>
<organism evidence="1">
    <name type="scientific">Arundo donax</name>
    <name type="common">Giant reed</name>
    <name type="synonym">Donax arundinaceus</name>
    <dbReference type="NCBI Taxonomy" id="35708"/>
    <lineage>
        <taxon>Eukaryota</taxon>
        <taxon>Viridiplantae</taxon>
        <taxon>Streptophyta</taxon>
        <taxon>Embryophyta</taxon>
        <taxon>Tracheophyta</taxon>
        <taxon>Spermatophyta</taxon>
        <taxon>Magnoliopsida</taxon>
        <taxon>Liliopsida</taxon>
        <taxon>Poales</taxon>
        <taxon>Poaceae</taxon>
        <taxon>PACMAD clade</taxon>
        <taxon>Arundinoideae</taxon>
        <taxon>Arundineae</taxon>
        <taxon>Arundo</taxon>
    </lineage>
</organism>
<proteinExistence type="predicted"/>
<reference evidence="1" key="1">
    <citation type="submission" date="2014-09" db="EMBL/GenBank/DDBJ databases">
        <authorList>
            <person name="Magalhaes I.L.F."/>
            <person name="Oliveira U."/>
            <person name="Santos F.R."/>
            <person name="Vidigal T.H.D.A."/>
            <person name="Brescovit A.D."/>
            <person name="Santos A.J."/>
        </authorList>
    </citation>
    <scope>NUCLEOTIDE SEQUENCE</scope>
    <source>
        <tissue evidence="1">Shoot tissue taken approximately 20 cm above the soil surface</tissue>
    </source>
</reference>
<evidence type="ECO:0000313" key="1">
    <source>
        <dbReference type="EMBL" id="JAD81289.1"/>
    </source>
</evidence>
<sequence length="32" mass="3829">MPKASQRYFNFQVIFPVPKLERDIDQIILCFA</sequence>
<accession>A0A0A9CY79</accession>